<dbReference type="Pfam" id="PF13738">
    <property type="entry name" value="Pyr_redox_3"/>
    <property type="match status" value="1"/>
</dbReference>
<gene>
    <name evidence="2" type="ORF">A3841_14605</name>
</gene>
<dbReference type="RefSeq" id="WP_073851893.1">
    <property type="nucleotide sequence ID" value="NZ_LVWA01000004.1"/>
</dbReference>
<dbReference type="PANTHER" id="PTHR43539:SF78">
    <property type="entry name" value="FLAVIN-CONTAINING MONOOXYGENASE"/>
    <property type="match status" value="1"/>
</dbReference>
<name>A0A1Q5PGC3_9BACT</name>
<accession>A0A1Q5PGC3</accession>
<dbReference type="NCBIfam" id="NF040505">
    <property type="entry name" value="ArsO_flavin_mono"/>
    <property type="match status" value="1"/>
</dbReference>
<dbReference type="InterPro" id="IPR050982">
    <property type="entry name" value="Auxin_biosynth/cation_transpt"/>
</dbReference>
<dbReference type="Proteomes" id="UP000186551">
    <property type="component" value="Unassembled WGS sequence"/>
</dbReference>
<dbReference type="PRINTS" id="PR00368">
    <property type="entry name" value="FADPNR"/>
</dbReference>
<evidence type="ECO:0000313" key="2">
    <source>
        <dbReference type="EMBL" id="OKL41275.1"/>
    </source>
</evidence>
<dbReference type="PANTHER" id="PTHR43539">
    <property type="entry name" value="FLAVIN-BINDING MONOOXYGENASE-LIKE PROTEIN (AFU_ORTHOLOGUE AFUA_4G09220)"/>
    <property type="match status" value="1"/>
</dbReference>
<dbReference type="InterPro" id="IPR036188">
    <property type="entry name" value="FAD/NAD-bd_sf"/>
</dbReference>
<dbReference type="STRING" id="1797110.A3841_14605"/>
<dbReference type="EMBL" id="LVWA01000004">
    <property type="protein sequence ID" value="OKL41275.1"/>
    <property type="molecule type" value="Genomic_DNA"/>
</dbReference>
<dbReference type="OrthoDB" id="9778740at2"/>
<proteinExistence type="predicted"/>
<keyword evidence="1" id="KW-0560">Oxidoreductase</keyword>
<reference evidence="2 3" key="1">
    <citation type="submission" date="2016-03" db="EMBL/GenBank/DDBJ databases">
        <title>Genome sequence of Pontibacter sp. nov., of the family cytophagaceae, isolated from marine sediment of the Yellow Sea, China.</title>
        <authorList>
            <person name="Zhang G."/>
            <person name="Zhang R."/>
        </authorList>
    </citation>
    <scope>NUCLEOTIDE SEQUENCE [LARGE SCALE GENOMIC DNA]</scope>
    <source>
        <strain evidence="2 3">S10-8</strain>
    </source>
</reference>
<keyword evidence="3" id="KW-1185">Reference proteome</keyword>
<dbReference type="PRINTS" id="PR00469">
    <property type="entry name" value="PNDRDTASEII"/>
</dbReference>
<dbReference type="Gene3D" id="3.50.50.60">
    <property type="entry name" value="FAD/NAD(P)-binding domain"/>
    <property type="match status" value="1"/>
</dbReference>
<dbReference type="GO" id="GO:0004497">
    <property type="term" value="F:monooxygenase activity"/>
    <property type="evidence" value="ECO:0007669"/>
    <property type="project" value="TreeGrafter"/>
</dbReference>
<organism evidence="2 3">
    <name type="scientific">Pontibacter flavimaris</name>
    <dbReference type="NCBI Taxonomy" id="1797110"/>
    <lineage>
        <taxon>Bacteria</taxon>
        <taxon>Pseudomonadati</taxon>
        <taxon>Bacteroidota</taxon>
        <taxon>Cytophagia</taxon>
        <taxon>Cytophagales</taxon>
        <taxon>Hymenobacteraceae</taxon>
        <taxon>Pontibacter</taxon>
    </lineage>
</organism>
<dbReference type="SUPFAM" id="SSF51905">
    <property type="entry name" value="FAD/NAD(P)-binding domain"/>
    <property type="match status" value="2"/>
</dbReference>
<comment type="caution">
    <text evidence="2">The sequence shown here is derived from an EMBL/GenBank/DDBJ whole genome shotgun (WGS) entry which is preliminary data.</text>
</comment>
<protein>
    <submittedName>
        <fullName evidence="2">Pyridine nucleotide-disulfide oxidoreductase</fullName>
    </submittedName>
</protein>
<evidence type="ECO:0000256" key="1">
    <source>
        <dbReference type="ARBA" id="ARBA00023002"/>
    </source>
</evidence>
<dbReference type="GO" id="GO:0050660">
    <property type="term" value="F:flavin adenine dinucleotide binding"/>
    <property type="evidence" value="ECO:0007669"/>
    <property type="project" value="TreeGrafter"/>
</dbReference>
<sequence length="351" mass="38534">MTYDLIIIGGGQSALACAYFLRRTGLNYLLLDNQEAAGGAWQHAWDSLTLFSPSDHSSLPGWLMPKSRQNFPAREEVISYLRQYEERYGLPVKRPVQVQTVQRGQNGDFILQTTDGTYRTKAVISATGTWQKPYLPPISGRDSFKGLQLHSSKYKNPEPLRGKRVLVVGEGNSGAQILAEASEVAETVWATSAAPRFLPDDVDGRVLFDVASAKYYAQKEGRAFKAENLNLGNIVMVPPVKAARERNVLHAVHTFKAMDEHGVIWQDGSHGQFDAVIWCTGFRPALDHLAPLGILTGEGKVLTDGTRAVNCPALWLVGYGNWTGFASATLIGVGRSARETVKQVQDYLAEG</sequence>
<dbReference type="AlphaFoldDB" id="A0A1Q5PGC3"/>
<evidence type="ECO:0000313" key="3">
    <source>
        <dbReference type="Proteomes" id="UP000186551"/>
    </source>
</evidence>